<reference evidence="2 4" key="2">
    <citation type="submission" date="2016-11" db="EMBL/GenBank/DDBJ databases">
        <title>Whole genomes of Flavobacteriaceae.</title>
        <authorList>
            <person name="Stine C."/>
            <person name="Li C."/>
            <person name="Tadesse D."/>
        </authorList>
    </citation>
    <scope>NUCLEOTIDE SEQUENCE [LARGE SCALE GENOMIC DNA]</scope>
    <source>
        <strain evidence="2 4">ATCC 29551</strain>
    </source>
</reference>
<comment type="caution">
    <text evidence="1">The sequence shown here is derived from an EMBL/GenBank/DDBJ whole genome shotgun (WGS) entry which is preliminary data.</text>
</comment>
<proteinExistence type="predicted"/>
<keyword evidence="4" id="KW-1185">Reference proteome</keyword>
<gene>
    <name evidence="2" type="ORF">B0A62_24310</name>
    <name evidence="1" type="ORF">IW20_23800</name>
</gene>
<sequence length="188" mass="22434">MRKFDLEAFNKHKKNDATYCRYINTDNNGKNQEIYILEHIDTYQQTITYLNTPIKKRHLYDKKTLNVTKEIESFYDCIIGFRREYNEKGELIKEINNDLPFKFSWQDLVKKMKLEYAIDLMNENDQIKTNNHVSSISRNSQTMKYFIIIPCEFTPHGITEERFEIDATTGKTIIHIKNRAKSYPKTSI</sequence>
<organism evidence="1 3">
    <name type="scientific">Flavobacterium hydatis</name>
    <name type="common">Cytophaga aquatilis</name>
    <dbReference type="NCBI Taxonomy" id="991"/>
    <lineage>
        <taxon>Bacteria</taxon>
        <taxon>Pseudomonadati</taxon>
        <taxon>Bacteroidota</taxon>
        <taxon>Flavobacteriia</taxon>
        <taxon>Flavobacteriales</taxon>
        <taxon>Flavobacteriaceae</taxon>
        <taxon>Flavobacterium</taxon>
    </lineage>
</organism>
<accession>A0A085ZUT1</accession>
<evidence type="ECO:0000313" key="4">
    <source>
        <dbReference type="Proteomes" id="UP000198424"/>
    </source>
</evidence>
<dbReference type="OrthoDB" id="1274094at2"/>
<name>A0A085ZUT1_FLAHY</name>
<dbReference type="STRING" id="991.IW20_23800"/>
<evidence type="ECO:0000313" key="2">
    <source>
        <dbReference type="EMBL" id="OXA85677.1"/>
    </source>
</evidence>
<dbReference type="Proteomes" id="UP000198424">
    <property type="component" value="Unassembled WGS sequence"/>
</dbReference>
<dbReference type="EMBL" id="MUGY01000054">
    <property type="protein sequence ID" value="OXA85677.1"/>
    <property type="molecule type" value="Genomic_DNA"/>
</dbReference>
<evidence type="ECO:0000313" key="3">
    <source>
        <dbReference type="Proteomes" id="UP000028712"/>
    </source>
</evidence>
<dbReference type="AlphaFoldDB" id="A0A085ZUT1"/>
<dbReference type="RefSeq" id="WP_035628203.1">
    <property type="nucleotide sequence ID" value="NZ_JBEWQG010000026.1"/>
</dbReference>
<reference evidence="1 3" key="1">
    <citation type="submission" date="2014-07" db="EMBL/GenBank/DDBJ databases">
        <title>Genome of Flavobacterium hydatis DSM 2063.</title>
        <authorList>
            <person name="Pipes S.E."/>
            <person name="Stropko S.J."/>
            <person name="Newman J.D."/>
        </authorList>
    </citation>
    <scope>NUCLEOTIDE SEQUENCE [LARGE SCALE GENOMIC DNA]</scope>
    <source>
        <strain evidence="1 3">DSM 2063</strain>
    </source>
</reference>
<protein>
    <submittedName>
        <fullName evidence="1">Uncharacterized protein</fullName>
    </submittedName>
</protein>
<evidence type="ECO:0000313" key="1">
    <source>
        <dbReference type="EMBL" id="KFF08195.1"/>
    </source>
</evidence>
<dbReference type="Proteomes" id="UP000028712">
    <property type="component" value="Unassembled WGS sequence"/>
</dbReference>
<dbReference type="EMBL" id="JPRM01000053">
    <property type="protein sequence ID" value="KFF08195.1"/>
    <property type="molecule type" value="Genomic_DNA"/>
</dbReference>